<evidence type="ECO:0000313" key="5">
    <source>
        <dbReference type="EMBL" id="KAE9111150.1"/>
    </source>
</evidence>
<evidence type="ECO:0000313" key="1">
    <source>
        <dbReference type="EMBL" id="KAE8927345.1"/>
    </source>
</evidence>
<dbReference type="EMBL" id="QXGF01001861">
    <property type="protein sequence ID" value="KAE8927345.1"/>
    <property type="molecule type" value="Genomic_DNA"/>
</dbReference>
<evidence type="ECO:0000313" key="6">
    <source>
        <dbReference type="EMBL" id="KAE9181944.1"/>
    </source>
</evidence>
<dbReference type="EMBL" id="QXGA01001757">
    <property type="protein sequence ID" value="KAE9111150.1"/>
    <property type="molecule type" value="Genomic_DNA"/>
</dbReference>
<dbReference type="EMBL" id="QXGC01001750">
    <property type="protein sequence ID" value="KAE9196742.1"/>
    <property type="molecule type" value="Genomic_DNA"/>
</dbReference>
<comment type="caution">
    <text evidence="6">The sequence shown here is derived from an EMBL/GenBank/DDBJ whole genome shotgun (WGS) entry which is preliminary data.</text>
</comment>
<proteinExistence type="predicted"/>
<dbReference type="Proteomes" id="UP000488956">
    <property type="component" value="Unassembled WGS sequence"/>
</dbReference>
<evidence type="ECO:0000313" key="11">
    <source>
        <dbReference type="Proteomes" id="UP000433483"/>
    </source>
</evidence>
<evidence type="ECO:0000313" key="4">
    <source>
        <dbReference type="EMBL" id="KAE9085021.1"/>
    </source>
</evidence>
<evidence type="ECO:0000313" key="9">
    <source>
        <dbReference type="EMBL" id="KAE9282126.1"/>
    </source>
</evidence>
<keyword evidence="11" id="KW-1185">Reference proteome</keyword>
<protein>
    <submittedName>
        <fullName evidence="6">Uncharacterized protein</fullName>
    </submittedName>
</protein>
<dbReference type="Proteomes" id="UP000476176">
    <property type="component" value="Unassembled WGS sequence"/>
</dbReference>
<dbReference type="Proteomes" id="UP000441208">
    <property type="component" value="Unassembled WGS sequence"/>
</dbReference>
<dbReference type="AlphaFoldDB" id="A0A6A3WAX3"/>
<evidence type="ECO:0000313" key="3">
    <source>
        <dbReference type="EMBL" id="KAE9085019.1"/>
    </source>
</evidence>
<name>A0A6A3WAX3_9STRA</name>
<gene>
    <name evidence="9" type="ORF">PF001_g23459</name>
    <name evidence="8" type="ORF">PF002_g22361</name>
    <name evidence="7" type="ORF">PF004_g20042</name>
    <name evidence="6" type="ORF">PF005_g22682</name>
    <name evidence="5" type="ORF">PF006_g20279</name>
    <name evidence="4" type="ORF">PF007_g21298</name>
    <name evidence="1" type="ORF">PF009_g22485</name>
    <name evidence="3" type="ORF">PF010_g20620</name>
    <name evidence="2" type="ORF">PF011_g20044</name>
</gene>
<evidence type="ECO:0000313" key="18">
    <source>
        <dbReference type="Proteomes" id="UP000488956"/>
    </source>
</evidence>
<dbReference type="Proteomes" id="UP000440367">
    <property type="component" value="Unassembled WGS sequence"/>
</dbReference>
<dbReference type="Proteomes" id="UP000429523">
    <property type="component" value="Unassembled WGS sequence"/>
</dbReference>
<accession>A0A6A3WAX3</accession>
<dbReference type="EMBL" id="QXGB01002068">
    <property type="protein sequence ID" value="KAE9181944.1"/>
    <property type="molecule type" value="Genomic_DNA"/>
</dbReference>
<organism evidence="6 11">
    <name type="scientific">Phytophthora fragariae</name>
    <dbReference type="NCBI Taxonomy" id="53985"/>
    <lineage>
        <taxon>Eukaryota</taxon>
        <taxon>Sar</taxon>
        <taxon>Stramenopiles</taxon>
        <taxon>Oomycota</taxon>
        <taxon>Peronosporomycetes</taxon>
        <taxon>Peronosporales</taxon>
        <taxon>Peronosporaceae</taxon>
        <taxon>Phytophthora</taxon>
    </lineage>
</organism>
<dbReference type="Proteomes" id="UP000437068">
    <property type="component" value="Unassembled WGS sequence"/>
</dbReference>
<dbReference type="EMBL" id="QXFW01001749">
    <property type="protein sequence ID" value="KAE8986302.1"/>
    <property type="molecule type" value="Genomic_DNA"/>
</dbReference>
<dbReference type="Proteomes" id="UP000440732">
    <property type="component" value="Unassembled WGS sequence"/>
</dbReference>
<dbReference type="EMBL" id="QXGD01001807">
    <property type="protein sequence ID" value="KAE9198698.1"/>
    <property type="molecule type" value="Genomic_DNA"/>
</dbReference>
<evidence type="ECO:0000313" key="16">
    <source>
        <dbReference type="Proteomes" id="UP000460718"/>
    </source>
</evidence>
<evidence type="ECO:0000313" key="14">
    <source>
        <dbReference type="Proteomes" id="UP000440732"/>
    </source>
</evidence>
<evidence type="ECO:0000313" key="10">
    <source>
        <dbReference type="Proteomes" id="UP000429523"/>
    </source>
</evidence>
<evidence type="ECO:0000313" key="13">
    <source>
        <dbReference type="Proteomes" id="UP000440367"/>
    </source>
</evidence>
<reference evidence="10 11" key="1">
    <citation type="submission" date="2018-08" db="EMBL/GenBank/DDBJ databases">
        <title>Genomic investigation of the strawberry pathogen Phytophthora fragariae indicates pathogenicity is determined by transcriptional variation in three key races.</title>
        <authorList>
            <person name="Adams T.M."/>
            <person name="Armitage A.D."/>
            <person name="Sobczyk M.K."/>
            <person name="Bates H.J."/>
            <person name="Dunwell J.M."/>
            <person name="Nellist C.F."/>
            <person name="Harrison R.J."/>
        </authorList>
    </citation>
    <scope>NUCLEOTIDE SEQUENCE [LARGE SCALE GENOMIC DNA]</scope>
    <source>
        <strain evidence="9 12">A4</strain>
        <strain evidence="8 13">BC-1</strain>
        <strain evidence="7 17">BC-23</strain>
        <strain evidence="6 11">NOV-27</strain>
        <strain evidence="5 14">NOV-5</strain>
        <strain evidence="4 15">NOV-71</strain>
        <strain evidence="1 10">NOV-9</strain>
        <strain evidence="3 18">ONT-3</strain>
        <strain evidence="2 16">SCRP245</strain>
    </source>
</reference>
<dbReference type="EMBL" id="QXGE01002411">
    <property type="protein sequence ID" value="KAE9282126.1"/>
    <property type="molecule type" value="Genomic_DNA"/>
</dbReference>
<evidence type="ECO:0000313" key="8">
    <source>
        <dbReference type="EMBL" id="KAE9198698.1"/>
    </source>
</evidence>
<evidence type="ECO:0000313" key="12">
    <source>
        <dbReference type="Proteomes" id="UP000437068"/>
    </source>
</evidence>
<dbReference type="Proteomes" id="UP000433483">
    <property type="component" value="Unassembled WGS sequence"/>
</dbReference>
<evidence type="ECO:0000313" key="7">
    <source>
        <dbReference type="EMBL" id="KAE9196742.1"/>
    </source>
</evidence>
<evidence type="ECO:0000313" key="2">
    <source>
        <dbReference type="EMBL" id="KAE8986302.1"/>
    </source>
</evidence>
<dbReference type="EMBL" id="QXFZ01001783">
    <property type="protein sequence ID" value="KAE9085021.1"/>
    <property type="molecule type" value="Genomic_DNA"/>
</dbReference>
<dbReference type="Proteomes" id="UP000460718">
    <property type="component" value="Unassembled WGS sequence"/>
</dbReference>
<evidence type="ECO:0000313" key="15">
    <source>
        <dbReference type="Proteomes" id="UP000441208"/>
    </source>
</evidence>
<dbReference type="OrthoDB" id="125152at2759"/>
<dbReference type="EMBL" id="QXFX01001768">
    <property type="protein sequence ID" value="KAE9085019.1"/>
    <property type="molecule type" value="Genomic_DNA"/>
</dbReference>
<sequence>MFTKEDFVNMITTGKPLSDATIRGHAAYLFKPYRDVANGADDLLWMNQYSKVIKHAREGKSAEGGKTKLFHILYLVDSKAGKSIDATAKKQYRAAATRARNQSMKDTVENVATPEQLAMYVNLTDMTKQLEEGMTRLFAEYELPERAKKISNDDFARWDIQSDRKNIKSFARDFQKLLTLACYILQPALRSDWSTLEYTTTAINKLSADQNWIQFLLGGRIRIAMNKSKK</sequence>
<evidence type="ECO:0000313" key="17">
    <source>
        <dbReference type="Proteomes" id="UP000476176"/>
    </source>
</evidence>